<evidence type="ECO:0000313" key="1">
    <source>
        <dbReference type="EMBL" id="DAE02314.1"/>
    </source>
</evidence>
<dbReference type="EMBL" id="BK015344">
    <property type="protein sequence ID" value="DAE02314.1"/>
    <property type="molecule type" value="Genomic_DNA"/>
</dbReference>
<protein>
    <submittedName>
        <fullName evidence="1">Uncharacterized protein</fullName>
    </submittedName>
</protein>
<reference evidence="1" key="1">
    <citation type="journal article" date="2021" name="Proc. Natl. Acad. Sci. U.S.A.">
        <title>A Catalog of Tens of Thousands of Viruses from Human Metagenomes Reveals Hidden Associations with Chronic Diseases.</title>
        <authorList>
            <person name="Tisza M.J."/>
            <person name="Buck C.B."/>
        </authorList>
    </citation>
    <scope>NUCLEOTIDE SEQUENCE</scope>
    <source>
        <strain evidence="1">CttEB8</strain>
    </source>
</reference>
<organism evidence="1">
    <name type="scientific">Herelleviridae sp. cttEB8</name>
    <dbReference type="NCBI Taxonomy" id="2825832"/>
    <lineage>
        <taxon>Viruses</taxon>
        <taxon>Duplodnaviria</taxon>
        <taxon>Heunggongvirae</taxon>
        <taxon>Uroviricota</taxon>
        <taxon>Caudoviricetes</taxon>
        <taxon>Herelleviridae</taxon>
    </lineage>
</organism>
<sequence>MEDKTVNLRGKEYTIKFPNVGEYYRIETMKQSLGRGFYNTLLGNSTKAAQNALDIIDIEATLTVLMPELVKDLKVDSFNQLGLKDFAEIRKFYDTEVYPFLKEVHQILNQ</sequence>
<name>A0A8S5P5P4_9CAUD</name>
<proteinExistence type="predicted"/>
<accession>A0A8S5P5P4</accession>